<evidence type="ECO:0000259" key="7">
    <source>
        <dbReference type="SMART" id="SM00922"/>
    </source>
</evidence>
<evidence type="ECO:0000256" key="6">
    <source>
        <dbReference type="PIRSR" id="PIRSR634598-3"/>
    </source>
</evidence>
<dbReference type="RefSeq" id="WP_013574340.1">
    <property type="nucleotide sequence ID" value="NC_015061.1"/>
</dbReference>
<comment type="similarity">
    <text evidence="1">Belongs to the mandelate racemase/muconate lactonizing enzyme family. GlucD subfamily.</text>
</comment>
<accession>A0A0H3F9D0</accession>
<dbReference type="PANTHER" id="PTHR48080">
    <property type="entry name" value="D-GALACTONATE DEHYDRATASE-RELATED"/>
    <property type="match status" value="1"/>
</dbReference>
<gene>
    <name evidence="8" type="ordered locus">Rahaq_1012</name>
</gene>
<feature type="active site" description="Proton acceptor" evidence="5">
    <location>
        <position position="342"/>
    </location>
</feature>
<dbReference type="OrthoDB" id="193563at2"/>
<proteinExistence type="inferred from homology"/>
<reference evidence="9" key="1">
    <citation type="submission" date="2011-01" db="EMBL/GenBank/DDBJ databases">
        <title>Complete sequence of chromosome of Rahnella sp. Y9602.</title>
        <authorList>
            <consortium name="US DOE Joint Genome Institute"/>
            <person name="Lucas S."/>
            <person name="Copeland A."/>
            <person name="Lapidus A."/>
            <person name="Cheng J.-F."/>
            <person name="Goodwin L."/>
            <person name="Pitluck S."/>
            <person name="Lu M."/>
            <person name="Detter J.C."/>
            <person name="Han C."/>
            <person name="Tapia R."/>
            <person name="Land M."/>
            <person name="Hauser L."/>
            <person name="Kyrpides N."/>
            <person name="Ivanova N."/>
            <person name="Ovchinnikova G."/>
            <person name="Pagani I."/>
            <person name="Sobecky P.A."/>
            <person name="Martinez R.J."/>
            <person name="Woyke T."/>
        </authorList>
    </citation>
    <scope>NUCLEOTIDE SEQUENCE [LARGE SCALE GENOMIC DNA]</scope>
    <source>
        <strain evidence="9">Y9602</strain>
    </source>
</reference>
<dbReference type="InterPro" id="IPR034598">
    <property type="entry name" value="GlucD-like"/>
</dbReference>
<dbReference type="SUPFAM" id="SSF54826">
    <property type="entry name" value="Enolase N-terminal domain-like"/>
    <property type="match status" value="1"/>
</dbReference>
<protein>
    <submittedName>
        <fullName evidence="8">Glucarate dehydratase</fullName>
        <ecNumber evidence="8">4.2.1.40</ecNumber>
    </submittedName>
</protein>
<feature type="active site" description="Proton acceptor" evidence="5">
    <location>
        <position position="210"/>
    </location>
</feature>
<dbReference type="Proteomes" id="UP000007257">
    <property type="component" value="Chromosome"/>
</dbReference>
<dbReference type="InterPro" id="IPR013342">
    <property type="entry name" value="Mandelate_racemase_C"/>
</dbReference>
<keyword evidence="2 6" id="KW-0479">Metal-binding</keyword>
<feature type="binding site" evidence="6">
    <location>
        <position position="292"/>
    </location>
    <ligand>
        <name>Mg(2+)</name>
        <dbReference type="ChEBI" id="CHEBI:18420"/>
    </ligand>
</feature>
<dbReference type="eggNOG" id="COG4948">
    <property type="taxonomic scope" value="Bacteria"/>
</dbReference>
<evidence type="ECO:0000256" key="3">
    <source>
        <dbReference type="ARBA" id="ARBA00022842"/>
    </source>
</evidence>
<dbReference type="Gene3D" id="3.30.390.10">
    <property type="entry name" value="Enolase-like, N-terminal domain"/>
    <property type="match status" value="1"/>
</dbReference>
<dbReference type="CDD" id="cd03323">
    <property type="entry name" value="D-glucarate_dehydratase"/>
    <property type="match status" value="1"/>
</dbReference>
<feature type="domain" description="Mandelate racemase/muconate lactonizing enzyme C-terminal" evidence="7">
    <location>
        <begin position="188"/>
        <end position="288"/>
    </location>
</feature>
<dbReference type="GO" id="GO:0008872">
    <property type="term" value="F:glucarate dehydratase activity"/>
    <property type="evidence" value="ECO:0007669"/>
    <property type="project" value="UniProtKB-EC"/>
</dbReference>
<comment type="cofactor">
    <cofactor evidence="6">
        <name>Mg(2+)</name>
        <dbReference type="ChEBI" id="CHEBI:18420"/>
    </cofactor>
</comment>
<organism evidence="8 9">
    <name type="scientific">Rahnella sp. (strain Y9602)</name>
    <dbReference type="NCBI Taxonomy" id="2703885"/>
    <lineage>
        <taxon>Bacteria</taxon>
        <taxon>Pseudomonadati</taxon>
        <taxon>Pseudomonadota</taxon>
        <taxon>Gammaproteobacteria</taxon>
        <taxon>Enterobacterales</taxon>
        <taxon>Yersiniaceae</taxon>
        <taxon>Rahnella</taxon>
    </lineage>
</organism>
<dbReference type="Pfam" id="PF02746">
    <property type="entry name" value="MR_MLE_N"/>
    <property type="match status" value="1"/>
</dbReference>
<dbReference type="Pfam" id="PF13378">
    <property type="entry name" value="MR_MLE_C"/>
    <property type="match status" value="1"/>
</dbReference>
<dbReference type="InterPro" id="IPR029017">
    <property type="entry name" value="Enolase-like_N"/>
</dbReference>
<reference evidence="8 9" key="2">
    <citation type="journal article" date="2012" name="J. Bacteriol.">
        <title>Complete Genome Sequence of Rahnella sp. Strain Y9602, a Gammaproteobacterium Isolate from Metal- and Radionuclide-Contaminated Soil.</title>
        <authorList>
            <person name="Martinez R.J."/>
            <person name="Bruce D."/>
            <person name="Detter C."/>
            <person name="Goodwin L.A."/>
            <person name="Han J."/>
            <person name="Han C.S."/>
            <person name="Held B."/>
            <person name="Land M.L."/>
            <person name="Mikhailova N."/>
            <person name="Nolan M."/>
            <person name="Pennacchio L."/>
            <person name="Pitluck S."/>
            <person name="Tapia R."/>
            <person name="Woyke T."/>
            <person name="Sobecky P.A."/>
        </authorList>
    </citation>
    <scope>NUCLEOTIDE SEQUENCE [LARGE SCALE GENOMIC DNA]</scope>
    <source>
        <strain evidence="8 9">Y9602</strain>
    </source>
</reference>
<evidence type="ECO:0000256" key="2">
    <source>
        <dbReference type="ARBA" id="ARBA00022723"/>
    </source>
</evidence>
<dbReference type="PANTHER" id="PTHR48080:SF1">
    <property type="entry name" value="GLUCARATE DEHYDRATASE-RELATED PROTEIN"/>
    <property type="match status" value="1"/>
</dbReference>
<name>A0A0H3F9D0_RAHSY</name>
<evidence type="ECO:0000256" key="5">
    <source>
        <dbReference type="PIRSR" id="PIRSR634598-1"/>
    </source>
</evidence>
<dbReference type="KEGG" id="rah:Rahaq_1012"/>
<dbReference type="AlphaFoldDB" id="A0A0H3F9D0"/>
<evidence type="ECO:0000256" key="4">
    <source>
        <dbReference type="ARBA" id="ARBA00023239"/>
    </source>
</evidence>
<dbReference type="SFLD" id="SFLDS00001">
    <property type="entry name" value="Enolase"/>
    <property type="match status" value="1"/>
</dbReference>
<dbReference type="SUPFAM" id="SSF51604">
    <property type="entry name" value="Enolase C-terminal domain-like"/>
    <property type="match status" value="1"/>
</dbReference>
<feature type="binding site" evidence="6">
    <location>
        <position position="269"/>
    </location>
    <ligand>
        <name>Mg(2+)</name>
        <dbReference type="ChEBI" id="CHEBI:18420"/>
    </ligand>
</feature>
<dbReference type="EMBL" id="CP002505">
    <property type="protein sequence ID" value="ADW72635.1"/>
    <property type="molecule type" value="Genomic_DNA"/>
</dbReference>
<dbReference type="HOGENOM" id="CLU_030273_9_0_6"/>
<evidence type="ECO:0000256" key="1">
    <source>
        <dbReference type="ARBA" id="ARBA00009938"/>
    </source>
</evidence>
<keyword evidence="3 6" id="KW-0460">Magnesium</keyword>
<keyword evidence="4 8" id="KW-0456">Lyase</keyword>
<dbReference type="SMART" id="SM00922">
    <property type="entry name" value="MR_MLE"/>
    <property type="match status" value="1"/>
</dbReference>
<evidence type="ECO:0000313" key="9">
    <source>
        <dbReference type="Proteomes" id="UP000007257"/>
    </source>
</evidence>
<dbReference type="InterPro" id="IPR029065">
    <property type="entry name" value="Enolase_C-like"/>
</dbReference>
<dbReference type="InterPro" id="IPR036849">
    <property type="entry name" value="Enolase-like_C_sf"/>
</dbReference>
<dbReference type="SFLD" id="SFLDG00055">
    <property type="entry name" value="glucarate_dehydratase"/>
    <property type="match status" value="1"/>
</dbReference>
<dbReference type="EC" id="4.2.1.40" evidence="8"/>
<dbReference type="GO" id="GO:0046872">
    <property type="term" value="F:metal ion binding"/>
    <property type="evidence" value="ECO:0007669"/>
    <property type="project" value="UniProtKB-KW"/>
</dbReference>
<evidence type="ECO:0000313" key="8">
    <source>
        <dbReference type="EMBL" id="ADW72635.1"/>
    </source>
</evidence>
<dbReference type="InterPro" id="IPR013341">
    <property type="entry name" value="Mandelate_racemase_N_dom"/>
</dbReference>
<dbReference type="Gene3D" id="3.20.20.120">
    <property type="entry name" value="Enolase-like C-terminal domain"/>
    <property type="match status" value="1"/>
</dbReference>
<dbReference type="InterPro" id="IPR034593">
    <property type="entry name" value="DgoD-like"/>
</dbReference>
<feature type="binding site" evidence="6">
    <location>
        <position position="238"/>
    </location>
    <ligand>
        <name>Mg(2+)</name>
        <dbReference type="ChEBI" id="CHEBI:18420"/>
    </ligand>
</feature>
<sequence length="448" mass="49756">MSDTPKIVEMQVIPVAGYDSMLLNIAGAHNCYFTRILLVLKDSAGHTGVGEAPATGVVLKILNDAIPHIVGQKIGIMNQLVSDLHKRDLEENRQPKPVLPGFRPWDLERHHNAVAVLETALLDLMGQFLNQPVAQLLGPGKQRDEVPVLGYLFYIADRQKTDLDYQPGKAQAGQHPWYHLRHQEAMSHEKVVQLAEAAQDKYGFKDFKLKGGVQAGEVEIETVRALKKRFPQARITVDPNASWSLDQAISLCKNMHGILSYVEDPCGAEQGFSGRETLAEFKRATGLPVATNMIANDWRQMSHALQLNAIDIPLADPHYWSMRGANTIGTLCNAWGLTLGCHSNNHFDVSLAMLAHLGAAAPGEITPFDTHWIWQEGQHLTKNPLQIKDGKLALNELPGLGVELDMDAVGIAHQRYNNLRHKDRDDAIAMQYLIRGWAFDGKRATLIR</sequence>